<comment type="caution">
    <text evidence="2">The sequence shown here is derived from an EMBL/GenBank/DDBJ whole genome shotgun (WGS) entry which is preliminary data.</text>
</comment>
<feature type="transmembrane region" description="Helical" evidence="1">
    <location>
        <begin position="124"/>
        <end position="145"/>
    </location>
</feature>
<feature type="transmembrane region" description="Helical" evidence="1">
    <location>
        <begin position="55"/>
        <end position="72"/>
    </location>
</feature>
<reference evidence="2" key="1">
    <citation type="submission" date="2020-09" db="EMBL/GenBank/DDBJ databases">
        <title>A novel bacterium of genus Mangrovicoccus, isolated from South China Sea.</title>
        <authorList>
            <person name="Huang H."/>
            <person name="Mo K."/>
            <person name="Hu Y."/>
        </authorList>
    </citation>
    <scope>NUCLEOTIDE SEQUENCE</scope>
    <source>
        <strain evidence="2">HB182678</strain>
    </source>
</reference>
<keyword evidence="1" id="KW-0812">Transmembrane</keyword>
<name>A0A8J6ZBU1_9RHOB</name>
<organism evidence="2 3">
    <name type="scientific">Mangrovicoccus algicola</name>
    <dbReference type="NCBI Taxonomy" id="2771008"/>
    <lineage>
        <taxon>Bacteria</taxon>
        <taxon>Pseudomonadati</taxon>
        <taxon>Pseudomonadota</taxon>
        <taxon>Alphaproteobacteria</taxon>
        <taxon>Rhodobacterales</taxon>
        <taxon>Paracoccaceae</taxon>
        <taxon>Mangrovicoccus</taxon>
    </lineage>
</organism>
<dbReference type="AlphaFoldDB" id="A0A8J6ZBU1"/>
<proteinExistence type="predicted"/>
<feature type="transmembrane region" description="Helical" evidence="1">
    <location>
        <begin position="23"/>
        <end position="43"/>
    </location>
</feature>
<evidence type="ECO:0000313" key="2">
    <source>
        <dbReference type="EMBL" id="MBE3639746.1"/>
    </source>
</evidence>
<evidence type="ECO:0000313" key="3">
    <source>
        <dbReference type="Proteomes" id="UP000609121"/>
    </source>
</evidence>
<keyword evidence="1" id="KW-0472">Membrane</keyword>
<gene>
    <name evidence="2" type="ORF">ICN82_16205</name>
</gene>
<dbReference type="RefSeq" id="WP_193184705.1">
    <property type="nucleotide sequence ID" value="NZ_JACVXA010000057.1"/>
</dbReference>
<protein>
    <submittedName>
        <fullName evidence="2">Uncharacterized protein</fullName>
    </submittedName>
</protein>
<sequence>MDGCTLLWHQFDLVFRTYEGFNAQLLTLRGWSVTVGLAGMIAAYSRTGRDRSATLLLATAAVLGFWAFDTLWKSYQDAYLPWLDQVGALFPEDGRHTACTSPGDPIAGWRNAHDALEVSDWLGLAARTSLPHGVIALCGAIALLAERRRARRLRQEMQT</sequence>
<dbReference type="Proteomes" id="UP000609121">
    <property type="component" value="Unassembled WGS sequence"/>
</dbReference>
<keyword evidence="3" id="KW-1185">Reference proteome</keyword>
<dbReference type="EMBL" id="JACVXA010000057">
    <property type="protein sequence ID" value="MBE3639746.1"/>
    <property type="molecule type" value="Genomic_DNA"/>
</dbReference>
<evidence type="ECO:0000256" key="1">
    <source>
        <dbReference type="SAM" id="Phobius"/>
    </source>
</evidence>
<accession>A0A8J6ZBU1</accession>
<keyword evidence="1" id="KW-1133">Transmembrane helix</keyword>